<dbReference type="AlphaFoldDB" id="A0A517N3X2"/>
<keyword evidence="3" id="KW-1185">Reference proteome</keyword>
<feature type="region of interest" description="Disordered" evidence="1">
    <location>
        <begin position="1"/>
        <end position="22"/>
    </location>
</feature>
<feature type="compositionally biased region" description="Polar residues" evidence="1">
    <location>
        <begin position="1"/>
        <end position="12"/>
    </location>
</feature>
<protein>
    <submittedName>
        <fullName evidence="2">Uncharacterized protein</fullName>
    </submittedName>
</protein>
<organism evidence="2 3">
    <name type="scientific">Rubripirellula lacrimiformis</name>
    <dbReference type="NCBI Taxonomy" id="1930273"/>
    <lineage>
        <taxon>Bacteria</taxon>
        <taxon>Pseudomonadati</taxon>
        <taxon>Planctomycetota</taxon>
        <taxon>Planctomycetia</taxon>
        <taxon>Pirellulales</taxon>
        <taxon>Pirellulaceae</taxon>
        <taxon>Rubripirellula</taxon>
    </lineage>
</organism>
<dbReference type="Proteomes" id="UP000318538">
    <property type="component" value="Chromosome"/>
</dbReference>
<dbReference type="KEGG" id="rlc:K227x_02090"/>
<sequence>MSEAQTSNPNRSDMSDQARAAANRVASGALEFGQESAKHYVREPAKDLISLAKAYAKDNPDVAACWAFGLGIVVGWKLKP</sequence>
<name>A0A517N3X2_9BACT</name>
<reference evidence="2 3" key="1">
    <citation type="submission" date="2019-02" db="EMBL/GenBank/DDBJ databases">
        <title>Deep-cultivation of Planctomycetes and their phenomic and genomic characterization uncovers novel biology.</title>
        <authorList>
            <person name="Wiegand S."/>
            <person name="Jogler M."/>
            <person name="Boedeker C."/>
            <person name="Pinto D."/>
            <person name="Vollmers J."/>
            <person name="Rivas-Marin E."/>
            <person name="Kohn T."/>
            <person name="Peeters S.H."/>
            <person name="Heuer A."/>
            <person name="Rast P."/>
            <person name="Oberbeckmann S."/>
            <person name="Bunk B."/>
            <person name="Jeske O."/>
            <person name="Meyerdierks A."/>
            <person name="Storesund J.E."/>
            <person name="Kallscheuer N."/>
            <person name="Luecker S."/>
            <person name="Lage O.M."/>
            <person name="Pohl T."/>
            <person name="Merkel B.J."/>
            <person name="Hornburger P."/>
            <person name="Mueller R.-W."/>
            <person name="Bruemmer F."/>
            <person name="Labrenz M."/>
            <person name="Spormann A.M."/>
            <person name="Op den Camp H."/>
            <person name="Overmann J."/>
            <person name="Amann R."/>
            <person name="Jetten M.S.M."/>
            <person name="Mascher T."/>
            <person name="Medema M.H."/>
            <person name="Devos D.P."/>
            <person name="Kaster A.-K."/>
            <person name="Ovreas L."/>
            <person name="Rohde M."/>
            <person name="Galperin M.Y."/>
            <person name="Jogler C."/>
        </authorList>
    </citation>
    <scope>NUCLEOTIDE SEQUENCE [LARGE SCALE GENOMIC DNA]</scope>
    <source>
        <strain evidence="2 3">K22_7</strain>
    </source>
</reference>
<proteinExistence type="predicted"/>
<gene>
    <name evidence="2" type="ORF">K227x_02090</name>
</gene>
<evidence type="ECO:0000313" key="2">
    <source>
        <dbReference type="EMBL" id="QDT01840.1"/>
    </source>
</evidence>
<evidence type="ECO:0000256" key="1">
    <source>
        <dbReference type="SAM" id="MobiDB-lite"/>
    </source>
</evidence>
<dbReference type="EMBL" id="CP036525">
    <property type="protein sequence ID" value="QDT01840.1"/>
    <property type="molecule type" value="Genomic_DNA"/>
</dbReference>
<dbReference type="RefSeq" id="WP_145167667.1">
    <property type="nucleotide sequence ID" value="NZ_CP036525.1"/>
</dbReference>
<evidence type="ECO:0000313" key="3">
    <source>
        <dbReference type="Proteomes" id="UP000318538"/>
    </source>
</evidence>
<accession>A0A517N3X2</accession>
<dbReference type="OrthoDB" id="290375at2"/>